<name>A0A0F9RCE6_9ZZZZ</name>
<proteinExistence type="predicted"/>
<accession>A0A0F9RCE6</accession>
<organism evidence="1">
    <name type="scientific">marine sediment metagenome</name>
    <dbReference type="NCBI Taxonomy" id="412755"/>
    <lineage>
        <taxon>unclassified sequences</taxon>
        <taxon>metagenomes</taxon>
        <taxon>ecological metagenomes</taxon>
    </lineage>
</organism>
<protein>
    <submittedName>
        <fullName evidence="1">Uncharacterized protein</fullName>
    </submittedName>
</protein>
<dbReference type="EMBL" id="LAZR01001011">
    <property type="protein sequence ID" value="KKN52619.1"/>
    <property type="molecule type" value="Genomic_DNA"/>
</dbReference>
<comment type="caution">
    <text evidence="1">The sequence shown here is derived from an EMBL/GenBank/DDBJ whole genome shotgun (WGS) entry which is preliminary data.</text>
</comment>
<reference evidence="1" key="1">
    <citation type="journal article" date="2015" name="Nature">
        <title>Complex archaea that bridge the gap between prokaryotes and eukaryotes.</title>
        <authorList>
            <person name="Spang A."/>
            <person name="Saw J.H."/>
            <person name="Jorgensen S.L."/>
            <person name="Zaremba-Niedzwiedzka K."/>
            <person name="Martijn J."/>
            <person name="Lind A.E."/>
            <person name="van Eijk R."/>
            <person name="Schleper C."/>
            <person name="Guy L."/>
            <person name="Ettema T.J."/>
        </authorList>
    </citation>
    <scope>NUCLEOTIDE SEQUENCE</scope>
</reference>
<dbReference type="AlphaFoldDB" id="A0A0F9RCE6"/>
<evidence type="ECO:0000313" key="1">
    <source>
        <dbReference type="EMBL" id="KKN52619.1"/>
    </source>
</evidence>
<gene>
    <name evidence="1" type="ORF">LCGC14_0610740</name>
</gene>
<sequence>MWQFQLLIEEEIKDELSFDFETDKQVICTLGDIPEKMFFKKEFS</sequence>